<dbReference type="EMBL" id="JADGJQ010000010">
    <property type="protein sequence ID" value="KAJ3181971.1"/>
    <property type="molecule type" value="Genomic_DNA"/>
</dbReference>
<evidence type="ECO:0000313" key="3">
    <source>
        <dbReference type="Proteomes" id="UP001212152"/>
    </source>
</evidence>
<evidence type="ECO:0000313" key="2">
    <source>
        <dbReference type="EMBL" id="KAJ3181971.1"/>
    </source>
</evidence>
<accession>A0AAD5TNC8</accession>
<feature type="compositionally biased region" description="Basic and acidic residues" evidence="1">
    <location>
        <begin position="1"/>
        <end position="14"/>
    </location>
</feature>
<feature type="compositionally biased region" description="Pro residues" evidence="1">
    <location>
        <begin position="27"/>
        <end position="37"/>
    </location>
</feature>
<dbReference type="AlphaFoldDB" id="A0AAD5TNC8"/>
<feature type="region of interest" description="Disordered" evidence="1">
    <location>
        <begin position="1"/>
        <end position="41"/>
    </location>
</feature>
<reference evidence="2" key="1">
    <citation type="submission" date="2020-05" db="EMBL/GenBank/DDBJ databases">
        <title>Phylogenomic resolution of chytrid fungi.</title>
        <authorList>
            <person name="Stajich J.E."/>
            <person name="Amses K."/>
            <person name="Simmons R."/>
            <person name="Seto K."/>
            <person name="Myers J."/>
            <person name="Bonds A."/>
            <person name="Quandt C.A."/>
            <person name="Barry K."/>
            <person name="Liu P."/>
            <person name="Grigoriev I."/>
            <person name="Longcore J.E."/>
            <person name="James T.Y."/>
        </authorList>
    </citation>
    <scope>NUCLEOTIDE SEQUENCE</scope>
    <source>
        <strain evidence="2">JEL0379</strain>
    </source>
</reference>
<protein>
    <submittedName>
        <fullName evidence="2">Uncharacterized protein</fullName>
    </submittedName>
</protein>
<gene>
    <name evidence="2" type="ORF">HDU87_000309</name>
</gene>
<proteinExistence type="predicted"/>
<name>A0AAD5TNC8_9FUNG</name>
<evidence type="ECO:0000256" key="1">
    <source>
        <dbReference type="SAM" id="MobiDB-lite"/>
    </source>
</evidence>
<dbReference type="Proteomes" id="UP001212152">
    <property type="component" value="Unassembled WGS sequence"/>
</dbReference>
<organism evidence="2 3">
    <name type="scientific">Geranomyces variabilis</name>
    <dbReference type="NCBI Taxonomy" id="109894"/>
    <lineage>
        <taxon>Eukaryota</taxon>
        <taxon>Fungi</taxon>
        <taxon>Fungi incertae sedis</taxon>
        <taxon>Chytridiomycota</taxon>
        <taxon>Chytridiomycota incertae sedis</taxon>
        <taxon>Chytridiomycetes</taxon>
        <taxon>Spizellomycetales</taxon>
        <taxon>Powellomycetaceae</taxon>
        <taxon>Geranomyces</taxon>
    </lineage>
</organism>
<keyword evidence="3" id="KW-1185">Reference proteome</keyword>
<comment type="caution">
    <text evidence="2">The sequence shown here is derived from an EMBL/GenBank/DDBJ whole genome shotgun (WGS) entry which is preliminary data.</text>
</comment>
<sequence>MDGRNEHSHPDHNNNPHHSTFSNPHVVPHPHPLPQPSPEEAIAIRKRIVDAKFGPGSWEKSSKTNPHRCNGHLEDWIVAVTTWPMDGAGATFGALMSCFFSEVGKEPPRRFLEPVPFGGQRGQKRGMWWGSEDNVVEQDNL</sequence>